<dbReference type="AlphaFoldDB" id="A0A9P1FZK8"/>
<evidence type="ECO:0000313" key="6">
    <source>
        <dbReference type="EMBL" id="CAL4779777.1"/>
    </source>
</evidence>
<keyword evidence="1" id="KW-0106">Calcium</keyword>
<protein>
    <submittedName>
        <fullName evidence="6">EF-hand domain-containing protein</fullName>
    </submittedName>
</protein>
<dbReference type="Proteomes" id="UP001152797">
    <property type="component" value="Unassembled WGS sequence"/>
</dbReference>
<dbReference type="PROSITE" id="PS00018">
    <property type="entry name" value="EF_HAND_1"/>
    <property type="match status" value="2"/>
</dbReference>
<comment type="caution">
    <text evidence="4">The sequence shown here is derived from an EMBL/GenBank/DDBJ whole genome shotgun (WGS) entry which is preliminary data.</text>
</comment>
<evidence type="ECO:0000256" key="1">
    <source>
        <dbReference type="ARBA" id="ARBA00022837"/>
    </source>
</evidence>
<evidence type="ECO:0000313" key="7">
    <source>
        <dbReference type="Proteomes" id="UP001152797"/>
    </source>
</evidence>
<dbReference type="PROSITE" id="PS50222">
    <property type="entry name" value="EF_HAND_2"/>
    <property type="match status" value="2"/>
</dbReference>
<dbReference type="EMBL" id="CAMXCT010001716">
    <property type="protein sequence ID" value="CAI3992465.1"/>
    <property type="molecule type" value="Genomic_DNA"/>
</dbReference>
<dbReference type="InterPro" id="IPR002048">
    <property type="entry name" value="EF_hand_dom"/>
</dbReference>
<keyword evidence="7" id="KW-1185">Reference proteome</keyword>
<name>A0A9P1FZK8_9DINO</name>
<dbReference type="SMART" id="SM00054">
    <property type="entry name" value="EFh"/>
    <property type="match status" value="3"/>
</dbReference>
<evidence type="ECO:0000313" key="5">
    <source>
        <dbReference type="EMBL" id="CAL1145840.1"/>
    </source>
</evidence>
<evidence type="ECO:0000259" key="3">
    <source>
        <dbReference type="PROSITE" id="PS50222"/>
    </source>
</evidence>
<proteinExistence type="predicted"/>
<dbReference type="OrthoDB" id="434230at2759"/>
<feature type="domain" description="EF-hand" evidence="3">
    <location>
        <begin position="261"/>
        <end position="289"/>
    </location>
</feature>
<dbReference type="InterPro" id="IPR018247">
    <property type="entry name" value="EF_Hand_1_Ca_BS"/>
</dbReference>
<reference evidence="4" key="1">
    <citation type="submission" date="2022-10" db="EMBL/GenBank/DDBJ databases">
        <authorList>
            <person name="Chen Y."/>
            <person name="Dougan E. K."/>
            <person name="Chan C."/>
            <person name="Rhodes N."/>
            <person name="Thang M."/>
        </authorList>
    </citation>
    <scope>NUCLEOTIDE SEQUENCE</scope>
</reference>
<evidence type="ECO:0000313" key="4">
    <source>
        <dbReference type="EMBL" id="CAI3992465.1"/>
    </source>
</evidence>
<evidence type="ECO:0000256" key="2">
    <source>
        <dbReference type="SAM" id="MobiDB-lite"/>
    </source>
</evidence>
<sequence length="407" mass="46385">MWWNSGPHLRRRMMVEAGLVEGGSRTSSTFFGGGNAVDEFKDALVSKFGTLSRAWRLGLDVDGSGKMDMREFCEALRRLGYVGNIRTLWHLLEGGNSGTISFDELDRKAAAALEKFRVMSLMNHKSIEHMWKVVMDKDRSNHVGLPLFLEGCKALGYEDEEEVKELFEHLLLRGGSRNLSVEDIVFLQSWEKTKRKKAERRRLGVRWVNRDPFLTARVLDPSRSSDLFGSEEYSNRVSVDWDEEVRKFRVFLIKTFGSLPQAFEAIDANKSGELSLVEFQAAVAQLLKYCRHGEAKQLFRTLVHPGNVLTWQELGISKVEWTAHRMQKALNARRLDVQAKLNALAPLGASPRMRKAETSHILRIREQKPSGKFVFNSPLPPGWGPPPEYVPLEPPRSSQLRKRFGFS</sequence>
<dbReference type="Pfam" id="PF13202">
    <property type="entry name" value="EF-hand_5"/>
    <property type="match status" value="1"/>
</dbReference>
<dbReference type="InterPro" id="IPR011992">
    <property type="entry name" value="EF-hand-dom_pair"/>
</dbReference>
<feature type="domain" description="EF-hand" evidence="3">
    <location>
        <begin position="59"/>
        <end position="82"/>
    </location>
</feature>
<feature type="compositionally biased region" description="Pro residues" evidence="2">
    <location>
        <begin position="385"/>
        <end position="394"/>
    </location>
</feature>
<reference evidence="5" key="2">
    <citation type="submission" date="2024-04" db="EMBL/GenBank/DDBJ databases">
        <authorList>
            <person name="Chen Y."/>
            <person name="Shah S."/>
            <person name="Dougan E. K."/>
            <person name="Thang M."/>
            <person name="Chan C."/>
        </authorList>
    </citation>
    <scope>NUCLEOTIDE SEQUENCE [LARGE SCALE GENOMIC DNA]</scope>
</reference>
<dbReference type="EMBL" id="CAMXCT020001716">
    <property type="protein sequence ID" value="CAL1145840.1"/>
    <property type="molecule type" value="Genomic_DNA"/>
</dbReference>
<dbReference type="SUPFAM" id="SSF47473">
    <property type="entry name" value="EF-hand"/>
    <property type="match status" value="2"/>
</dbReference>
<organism evidence="4">
    <name type="scientific">Cladocopium goreaui</name>
    <dbReference type="NCBI Taxonomy" id="2562237"/>
    <lineage>
        <taxon>Eukaryota</taxon>
        <taxon>Sar</taxon>
        <taxon>Alveolata</taxon>
        <taxon>Dinophyceae</taxon>
        <taxon>Suessiales</taxon>
        <taxon>Symbiodiniaceae</taxon>
        <taxon>Cladocopium</taxon>
    </lineage>
</organism>
<feature type="region of interest" description="Disordered" evidence="2">
    <location>
        <begin position="385"/>
        <end position="407"/>
    </location>
</feature>
<dbReference type="Gene3D" id="1.10.238.10">
    <property type="entry name" value="EF-hand"/>
    <property type="match status" value="2"/>
</dbReference>
<dbReference type="GO" id="GO:0005509">
    <property type="term" value="F:calcium ion binding"/>
    <property type="evidence" value="ECO:0007669"/>
    <property type="project" value="InterPro"/>
</dbReference>
<dbReference type="EMBL" id="CAMXCT030001716">
    <property type="protein sequence ID" value="CAL4779777.1"/>
    <property type="molecule type" value="Genomic_DNA"/>
</dbReference>
<gene>
    <name evidence="4" type="ORF">C1SCF055_LOCUS19297</name>
</gene>
<accession>A0A9P1FZK8</accession>